<keyword evidence="1" id="KW-1015">Disulfide bond</keyword>
<keyword evidence="8" id="KW-1185">Reference proteome</keyword>
<dbReference type="InterPro" id="IPR043159">
    <property type="entry name" value="Lectin_gal-bd_sf"/>
</dbReference>
<evidence type="ECO:0000259" key="6">
    <source>
        <dbReference type="PROSITE" id="PS01180"/>
    </source>
</evidence>
<accession>A0A813TM44</accession>
<dbReference type="AlphaFoldDB" id="A0A813TM44"/>
<feature type="compositionally biased region" description="Polar residues" evidence="3">
    <location>
        <begin position="545"/>
        <end position="567"/>
    </location>
</feature>
<evidence type="ECO:0000256" key="4">
    <source>
        <dbReference type="SAM" id="Phobius"/>
    </source>
</evidence>
<dbReference type="CDD" id="cd22823">
    <property type="entry name" value="Gal_Rha_Lectin"/>
    <property type="match status" value="1"/>
</dbReference>
<evidence type="ECO:0000256" key="2">
    <source>
        <dbReference type="PROSITE-ProRule" id="PRU00059"/>
    </source>
</evidence>
<keyword evidence="4" id="KW-0812">Transmembrane</keyword>
<feature type="chain" id="PRO_5032768891" description="CUB domain-containing protein" evidence="5">
    <location>
        <begin position="25"/>
        <end position="666"/>
    </location>
</feature>
<dbReference type="Gene3D" id="2.60.120.740">
    <property type="match status" value="1"/>
</dbReference>
<comment type="caution">
    <text evidence="7">The sequence shown here is derived from an EMBL/GenBank/DDBJ whole genome shotgun (WGS) entry which is preliminary data.</text>
</comment>
<reference evidence="7" key="1">
    <citation type="submission" date="2021-02" db="EMBL/GenBank/DDBJ databases">
        <authorList>
            <person name="Nowell W R."/>
        </authorList>
    </citation>
    <scope>NUCLEOTIDE SEQUENCE</scope>
    <source>
        <strain evidence="7">Ploen Becks lab</strain>
    </source>
</reference>
<dbReference type="InterPro" id="IPR000859">
    <property type="entry name" value="CUB_dom"/>
</dbReference>
<dbReference type="PROSITE" id="PS01180">
    <property type="entry name" value="CUB"/>
    <property type="match status" value="1"/>
</dbReference>
<keyword evidence="4" id="KW-1133">Transmembrane helix</keyword>
<dbReference type="InterPro" id="IPR035914">
    <property type="entry name" value="Sperma_CUB_dom_sf"/>
</dbReference>
<organism evidence="7 8">
    <name type="scientific">Brachionus calyciflorus</name>
    <dbReference type="NCBI Taxonomy" id="104777"/>
    <lineage>
        <taxon>Eukaryota</taxon>
        <taxon>Metazoa</taxon>
        <taxon>Spiralia</taxon>
        <taxon>Gnathifera</taxon>
        <taxon>Rotifera</taxon>
        <taxon>Eurotatoria</taxon>
        <taxon>Monogononta</taxon>
        <taxon>Pseudotrocha</taxon>
        <taxon>Ploima</taxon>
        <taxon>Brachionidae</taxon>
        <taxon>Brachionus</taxon>
    </lineage>
</organism>
<evidence type="ECO:0000313" key="7">
    <source>
        <dbReference type="EMBL" id="CAF0814916.1"/>
    </source>
</evidence>
<sequence>MLSSMLSLYLAYFLIILCAKSAFSVKFSTEPLCLNENSQSDIKKIICEDPTKSLFISLVEYTNDYMDLCSSEIRLNSTKPVRFNKNLTNLNMCSAYPTQELANVCNGKKECLINLVQPNFQYGLMGSNCEFKAKILSVSYECIPNSFDQSNIPKFNICPGGIVDHPLLGFIHTPNYPRSYDSSQFCQLTLKMNDKLKRIEIFLLDLETEGLSKRHFSPTDYLQINNKEIHYGKKSFILVYNDTQDATIVFRSDLFFNQKGFVLYFEAIQKPDPLIQLIEESDSFESETTILIPFFNLTSPQMNILNTSEINLNETLNFTSILNDTNSTLIENITQIDLYKSEKQILLEDAPKINKISSYFNEITLKTITSLIILIIILIAVIGFLIVHNRKKLFGVSLKYVDPALIGNNSQFYDASLINGYLESNNLSAINGSFIFAPSNSNLGIHLNQSGKNRLSDDSLKILLINKSINNTIEPVVLATKSTSSTETYDEIPSGKEWKKEEVKIDTHLAKVNEYCYIQANGLVSGGPETNEKLECSVDILDSKTTPPNSSFHSPNSESMITSTPSVPKTLPPSKDLSKTDLKENECDYQPLNKAHVKSVYRSCFDETNEDFSVNNETTLTMVKTTIEVEHTLVNEPNDVNNSLCAENENDYNIDYQIPTNILISN</sequence>
<name>A0A813TM44_9BILA</name>
<dbReference type="Pfam" id="PF00431">
    <property type="entry name" value="CUB"/>
    <property type="match status" value="1"/>
</dbReference>
<dbReference type="Proteomes" id="UP000663879">
    <property type="component" value="Unassembled WGS sequence"/>
</dbReference>
<evidence type="ECO:0000256" key="3">
    <source>
        <dbReference type="SAM" id="MobiDB-lite"/>
    </source>
</evidence>
<feature type="signal peptide" evidence="5">
    <location>
        <begin position="1"/>
        <end position="24"/>
    </location>
</feature>
<feature type="transmembrane region" description="Helical" evidence="4">
    <location>
        <begin position="368"/>
        <end position="387"/>
    </location>
</feature>
<feature type="domain" description="CUB" evidence="6">
    <location>
        <begin position="158"/>
        <end position="268"/>
    </location>
</feature>
<keyword evidence="5" id="KW-0732">Signal</keyword>
<dbReference type="CDD" id="cd00041">
    <property type="entry name" value="CUB"/>
    <property type="match status" value="1"/>
</dbReference>
<feature type="region of interest" description="Disordered" evidence="3">
    <location>
        <begin position="545"/>
        <end position="580"/>
    </location>
</feature>
<comment type="caution">
    <text evidence="2">Lacks conserved residue(s) required for the propagation of feature annotation.</text>
</comment>
<dbReference type="EMBL" id="CAJNOC010000897">
    <property type="protein sequence ID" value="CAF0814916.1"/>
    <property type="molecule type" value="Genomic_DNA"/>
</dbReference>
<dbReference type="SUPFAM" id="SSF49854">
    <property type="entry name" value="Spermadhesin, CUB domain"/>
    <property type="match status" value="1"/>
</dbReference>
<proteinExistence type="predicted"/>
<protein>
    <recommendedName>
        <fullName evidence="6">CUB domain-containing protein</fullName>
    </recommendedName>
</protein>
<evidence type="ECO:0000256" key="1">
    <source>
        <dbReference type="ARBA" id="ARBA00023157"/>
    </source>
</evidence>
<dbReference type="Gene3D" id="2.60.120.290">
    <property type="entry name" value="Spermadhesin, CUB domain"/>
    <property type="match status" value="1"/>
</dbReference>
<dbReference type="OrthoDB" id="10474529at2759"/>
<evidence type="ECO:0000313" key="8">
    <source>
        <dbReference type="Proteomes" id="UP000663879"/>
    </source>
</evidence>
<dbReference type="SMART" id="SM00042">
    <property type="entry name" value="CUB"/>
    <property type="match status" value="1"/>
</dbReference>
<keyword evidence="4" id="KW-0472">Membrane</keyword>
<evidence type="ECO:0000256" key="5">
    <source>
        <dbReference type="SAM" id="SignalP"/>
    </source>
</evidence>
<gene>
    <name evidence="7" type="ORF">OXX778_LOCUS7163</name>
</gene>